<feature type="compositionally biased region" description="Acidic residues" evidence="1">
    <location>
        <begin position="336"/>
        <end position="347"/>
    </location>
</feature>
<evidence type="ECO:0000259" key="2">
    <source>
        <dbReference type="PROSITE" id="PS50181"/>
    </source>
</evidence>
<protein>
    <recommendedName>
        <fullName evidence="2">F-box domain-containing protein</fullName>
    </recommendedName>
</protein>
<comment type="caution">
    <text evidence="3">The sequence shown here is derived from an EMBL/GenBank/DDBJ whole genome shotgun (WGS) entry which is preliminary data.</text>
</comment>
<dbReference type="SUPFAM" id="SSF81383">
    <property type="entry name" value="F-box domain"/>
    <property type="match status" value="1"/>
</dbReference>
<keyword evidence="4" id="KW-1185">Reference proteome</keyword>
<dbReference type="SMART" id="SM00256">
    <property type="entry name" value="FBOX"/>
    <property type="match status" value="1"/>
</dbReference>
<dbReference type="Proteomes" id="UP000823388">
    <property type="component" value="Chromosome 8K"/>
</dbReference>
<sequence length="439" mass="49827">MATDTVAAPALPDDVLEDILGRLPARSLAASQIVCKAWRDLVAERRLLFRLLLPHSVAGLFVNYIDHTIDARFSFIVREKLYKCYKVLDHCNGLVLHSGEDHYGDKALYLCNPTTRQWARLPPRSDNVRDWERRALVAFDPAVSPHWEVLLAPLEPHKLVEEQPGRRKKKRKEDGDSAWRTTEWPPARWEEKVFVREGEAAGTVAGLLLHSSDDYCYDAPVALRRLLAGNTLHALPRLSLSTNKYQVIKLPIDLAECQQGAKSFIGRSGNGVCFGALDDMARLRVWMLDESDGNKIEWVLKHRSVVNPDYHQMKYDGPWMIADAYGVFKNNISTYDDESDTEDEEASQEGSIEWNSDDDDIINPADENDYYYYYSSRKCVTFLGFHPYKEVIFLGVEDNLGVACHFDSGKVQYLGELNPGTYNQGPCEAFVYTPCKIGV</sequence>
<gene>
    <name evidence="3" type="ORF">PVAP13_8KG377500</name>
</gene>
<organism evidence="3 4">
    <name type="scientific">Panicum virgatum</name>
    <name type="common">Blackwell switchgrass</name>
    <dbReference type="NCBI Taxonomy" id="38727"/>
    <lineage>
        <taxon>Eukaryota</taxon>
        <taxon>Viridiplantae</taxon>
        <taxon>Streptophyta</taxon>
        <taxon>Embryophyta</taxon>
        <taxon>Tracheophyta</taxon>
        <taxon>Spermatophyta</taxon>
        <taxon>Magnoliopsida</taxon>
        <taxon>Liliopsida</taxon>
        <taxon>Poales</taxon>
        <taxon>Poaceae</taxon>
        <taxon>PACMAD clade</taxon>
        <taxon>Panicoideae</taxon>
        <taxon>Panicodae</taxon>
        <taxon>Paniceae</taxon>
        <taxon>Panicinae</taxon>
        <taxon>Panicum</taxon>
        <taxon>Panicum sect. Hiantes</taxon>
    </lineage>
</organism>
<feature type="region of interest" description="Disordered" evidence="1">
    <location>
        <begin position="336"/>
        <end position="359"/>
    </location>
</feature>
<reference evidence="3 4" key="1">
    <citation type="submission" date="2020-05" db="EMBL/GenBank/DDBJ databases">
        <title>WGS assembly of Panicum virgatum.</title>
        <authorList>
            <person name="Lovell J.T."/>
            <person name="Jenkins J."/>
            <person name="Shu S."/>
            <person name="Juenger T.E."/>
            <person name="Schmutz J."/>
        </authorList>
    </citation>
    <scope>NUCLEOTIDE SEQUENCE [LARGE SCALE GENOMIC DNA]</scope>
    <source>
        <strain evidence="4">cv. AP13</strain>
    </source>
</reference>
<evidence type="ECO:0000313" key="4">
    <source>
        <dbReference type="Proteomes" id="UP000823388"/>
    </source>
</evidence>
<dbReference type="PANTHER" id="PTHR34591">
    <property type="entry name" value="OS03G0653100 PROTEIN-RELATED"/>
    <property type="match status" value="1"/>
</dbReference>
<dbReference type="PROSITE" id="PS50181">
    <property type="entry name" value="FBOX"/>
    <property type="match status" value="1"/>
</dbReference>
<dbReference type="PANTHER" id="PTHR34591:SF43">
    <property type="entry name" value="F-BOX DOMAIN-CONTAINING PROTEIN"/>
    <property type="match status" value="1"/>
</dbReference>
<dbReference type="Pfam" id="PF12937">
    <property type="entry name" value="F-box-like"/>
    <property type="match status" value="1"/>
</dbReference>
<dbReference type="InterPro" id="IPR036047">
    <property type="entry name" value="F-box-like_dom_sf"/>
</dbReference>
<name>A0A8T0PS85_PANVG</name>
<feature type="domain" description="F-box" evidence="2">
    <location>
        <begin position="5"/>
        <end position="52"/>
    </location>
</feature>
<evidence type="ECO:0000256" key="1">
    <source>
        <dbReference type="SAM" id="MobiDB-lite"/>
    </source>
</evidence>
<dbReference type="Gene3D" id="1.20.1280.50">
    <property type="match status" value="1"/>
</dbReference>
<proteinExistence type="predicted"/>
<dbReference type="InterPro" id="IPR001810">
    <property type="entry name" value="F-box_dom"/>
</dbReference>
<accession>A0A8T0PS85</accession>
<dbReference type="EMBL" id="CM029051">
    <property type="protein sequence ID" value="KAG2563965.1"/>
    <property type="molecule type" value="Genomic_DNA"/>
</dbReference>
<evidence type="ECO:0000313" key="3">
    <source>
        <dbReference type="EMBL" id="KAG2563965.1"/>
    </source>
</evidence>
<dbReference type="AlphaFoldDB" id="A0A8T0PS85"/>
<feature type="region of interest" description="Disordered" evidence="1">
    <location>
        <begin position="161"/>
        <end position="180"/>
    </location>
</feature>